<feature type="transmembrane region" description="Helical" evidence="6">
    <location>
        <begin position="33"/>
        <end position="66"/>
    </location>
</feature>
<evidence type="ECO:0000256" key="5">
    <source>
        <dbReference type="ARBA" id="ARBA00023136"/>
    </source>
</evidence>
<dbReference type="Proteomes" id="UP000539642">
    <property type="component" value="Unassembled WGS sequence"/>
</dbReference>
<gene>
    <name evidence="7" type="ORF">HNQ81_002224</name>
</gene>
<evidence type="ECO:0000256" key="4">
    <source>
        <dbReference type="ARBA" id="ARBA00022989"/>
    </source>
</evidence>
<feature type="transmembrane region" description="Helical" evidence="6">
    <location>
        <begin position="239"/>
        <end position="265"/>
    </location>
</feature>
<reference evidence="7 8" key="1">
    <citation type="submission" date="2020-08" db="EMBL/GenBank/DDBJ databases">
        <title>Genomic Encyclopedia of Type Strains, Phase IV (KMG-IV): sequencing the most valuable type-strain genomes for metagenomic binning, comparative biology and taxonomic classification.</title>
        <authorList>
            <person name="Goeker M."/>
        </authorList>
    </citation>
    <scope>NUCLEOTIDE SEQUENCE [LARGE SCALE GENOMIC DNA]</scope>
    <source>
        <strain evidence="7 8">DSM 28570</strain>
    </source>
</reference>
<evidence type="ECO:0000313" key="7">
    <source>
        <dbReference type="EMBL" id="MBB5348488.1"/>
    </source>
</evidence>
<dbReference type="InterPro" id="IPR003339">
    <property type="entry name" value="ABC/ECF_trnsptr_transmembrane"/>
</dbReference>
<dbReference type="GO" id="GO:0043190">
    <property type="term" value="C:ATP-binding cassette (ABC) transporter complex"/>
    <property type="evidence" value="ECO:0007669"/>
    <property type="project" value="InterPro"/>
</dbReference>
<dbReference type="InterPro" id="IPR051611">
    <property type="entry name" value="ECF_transporter_component"/>
</dbReference>
<comment type="subcellular location">
    <subcellularLocation>
        <location evidence="1">Cell membrane</location>
        <topology evidence="1">Multi-pass membrane protein</topology>
    </subcellularLocation>
</comment>
<comment type="caution">
    <text evidence="7">The sequence shown here is derived from an EMBL/GenBank/DDBJ whole genome shotgun (WGS) entry which is preliminary data.</text>
</comment>
<evidence type="ECO:0000256" key="2">
    <source>
        <dbReference type="ARBA" id="ARBA00022475"/>
    </source>
</evidence>
<evidence type="ECO:0000256" key="1">
    <source>
        <dbReference type="ARBA" id="ARBA00004651"/>
    </source>
</evidence>
<accession>A0A840V0V0</accession>
<name>A0A840V0V0_9BACT</name>
<dbReference type="AlphaFoldDB" id="A0A840V0V0"/>
<keyword evidence="8" id="KW-1185">Reference proteome</keyword>
<dbReference type="GO" id="GO:0006824">
    <property type="term" value="P:cobalt ion transport"/>
    <property type="evidence" value="ECO:0007669"/>
    <property type="project" value="InterPro"/>
</dbReference>
<dbReference type="NCBIfam" id="TIGR02454">
    <property type="entry name" value="ECF_T_CbiQ"/>
    <property type="match status" value="1"/>
</dbReference>
<dbReference type="CDD" id="cd16914">
    <property type="entry name" value="EcfT"/>
    <property type="match status" value="1"/>
</dbReference>
<dbReference type="RefSeq" id="WP_183351275.1">
    <property type="nucleotide sequence ID" value="NZ_JACHEO010000012.1"/>
</dbReference>
<feature type="transmembrane region" description="Helical" evidence="6">
    <location>
        <begin position="72"/>
        <end position="92"/>
    </location>
</feature>
<proteinExistence type="predicted"/>
<keyword evidence="5 6" id="KW-0472">Membrane</keyword>
<evidence type="ECO:0000313" key="8">
    <source>
        <dbReference type="Proteomes" id="UP000539642"/>
    </source>
</evidence>
<dbReference type="Pfam" id="PF02361">
    <property type="entry name" value="CbiQ"/>
    <property type="match status" value="1"/>
</dbReference>
<keyword evidence="3 6" id="KW-0812">Transmembrane</keyword>
<dbReference type="InterPro" id="IPR012809">
    <property type="entry name" value="ECF_CbiQ"/>
</dbReference>
<evidence type="ECO:0000256" key="6">
    <source>
        <dbReference type="SAM" id="Phobius"/>
    </source>
</evidence>
<feature type="transmembrane region" description="Helical" evidence="6">
    <location>
        <begin position="151"/>
        <end position="170"/>
    </location>
</feature>
<dbReference type="PANTHER" id="PTHR34857:SF2">
    <property type="entry name" value="SLL0384 PROTEIN"/>
    <property type="match status" value="1"/>
</dbReference>
<organism evidence="7 8">
    <name type="scientific">Desulfoprunum benzoelyticum</name>
    <dbReference type="NCBI Taxonomy" id="1506996"/>
    <lineage>
        <taxon>Bacteria</taxon>
        <taxon>Pseudomonadati</taxon>
        <taxon>Thermodesulfobacteriota</taxon>
        <taxon>Desulfobulbia</taxon>
        <taxon>Desulfobulbales</taxon>
        <taxon>Desulfobulbaceae</taxon>
        <taxon>Desulfoprunum</taxon>
    </lineage>
</organism>
<evidence type="ECO:0000256" key="3">
    <source>
        <dbReference type="ARBA" id="ARBA00022692"/>
    </source>
</evidence>
<keyword evidence="2" id="KW-1003">Cell membrane</keyword>
<sequence>MAKIESAFLDLTYLDRLATGDTVIHRLDPRVKVVIAALFVVCVVSFDKYAIAAMLPFAVLLMIIMGLGEIPAGYVITKLVVTSPFAVMVGIFNPLLDQQIVLHLGSWAISGGWVSFLSILLRFGLTVAAMLVLIATTGFNQVCMALERLGIPKIFAVQLLMLYRYIFVLLEEGQRMHRARALRSFQKRGMEMKQYAYLLGQLLLRTIDRGQRIHLAMLCRGFDGTIRIRQNLRITTRDIVVFLAGGMVLIVIRRFNIALLLGNFITDLLQ</sequence>
<dbReference type="EMBL" id="JACHEO010000012">
    <property type="protein sequence ID" value="MBB5348488.1"/>
    <property type="molecule type" value="Genomic_DNA"/>
</dbReference>
<feature type="transmembrane region" description="Helical" evidence="6">
    <location>
        <begin position="113"/>
        <end position="139"/>
    </location>
</feature>
<keyword evidence="4 6" id="KW-1133">Transmembrane helix</keyword>
<dbReference type="PANTHER" id="PTHR34857">
    <property type="entry name" value="SLL0384 PROTEIN"/>
    <property type="match status" value="1"/>
</dbReference>
<protein>
    <submittedName>
        <fullName evidence="7">Cobalt/nickel transport system permease protein</fullName>
    </submittedName>
</protein>